<name>A0A8C7S268_ONCMY</name>
<accession>A0A8C7S268</accession>
<keyword evidence="1" id="KW-0472">Membrane</keyword>
<evidence type="ECO:0000313" key="3">
    <source>
        <dbReference type="Proteomes" id="UP000694395"/>
    </source>
</evidence>
<dbReference type="Proteomes" id="UP000694395">
    <property type="component" value="Chromosome 11"/>
</dbReference>
<keyword evidence="3" id="KW-1185">Reference proteome</keyword>
<organism evidence="2 3">
    <name type="scientific">Oncorhynchus mykiss</name>
    <name type="common">Rainbow trout</name>
    <name type="synonym">Salmo gairdneri</name>
    <dbReference type="NCBI Taxonomy" id="8022"/>
    <lineage>
        <taxon>Eukaryota</taxon>
        <taxon>Metazoa</taxon>
        <taxon>Chordata</taxon>
        <taxon>Craniata</taxon>
        <taxon>Vertebrata</taxon>
        <taxon>Euteleostomi</taxon>
        <taxon>Actinopterygii</taxon>
        <taxon>Neopterygii</taxon>
        <taxon>Teleostei</taxon>
        <taxon>Protacanthopterygii</taxon>
        <taxon>Salmoniformes</taxon>
        <taxon>Salmonidae</taxon>
        <taxon>Salmoninae</taxon>
        <taxon>Oncorhynchus</taxon>
    </lineage>
</organism>
<sequence length="258" mass="29374">MYFVKCTSPACSKAPQQHNAATPVLHSWDGVLRLASLPLFPPSIMMDIVAKQIYFCFIRPEDISPKSTIFVLMCSCKSYTKLVIEPIRCYTKIQRITHENKNCGAIMSNDNPYMIQITIYLVLSDIILGVLMLKCCISIFVHLAIHLQHIKTSTNGFHAPKLDSEMQVINMTLVLLVSLYVLSGNGEERECHCALFTLLYHFQCLGSYGKKNFWKVLLHSYNVCLDEFPCRSWLKVPETKCKTSSAHSRTLRSDQGRQ</sequence>
<reference evidence="2" key="2">
    <citation type="submission" date="2025-08" db="UniProtKB">
        <authorList>
            <consortium name="Ensembl"/>
        </authorList>
    </citation>
    <scope>IDENTIFICATION</scope>
</reference>
<keyword evidence="1" id="KW-1133">Transmembrane helix</keyword>
<reference evidence="2" key="3">
    <citation type="submission" date="2025-09" db="UniProtKB">
        <authorList>
            <consortium name="Ensembl"/>
        </authorList>
    </citation>
    <scope>IDENTIFICATION</scope>
</reference>
<evidence type="ECO:0000313" key="2">
    <source>
        <dbReference type="Ensembl" id="ENSOMYP00000060062.2"/>
    </source>
</evidence>
<proteinExistence type="predicted"/>
<dbReference type="AlphaFoldDB" id="A0A8C7S268"/>
<keyword evidence="1" id="KW-0812">Transmembrane</keyword>
<dbReference type="Ensembl" id="ENSOMYT00000065378.2">
    <property type="protein sequence ID" value="ENSOMYP00000060062.2"/>
    <property type="gene ID" value="ENSOMYG00000027754.2"/>
</dbReference>
<feature type="transmembrane region" description="Helical" evidence="1">
    <location>
        <begin position="117"/>
        <end position="145"/>
    </location>
</feature>
<dbReference type="GeneTree" id="ENSGT01060000253706"/>
<reference evidence="2" key="1">
    <citation type="submission" date="2020-07" db="EMBL/GenBank/DDBJ databases">
        <title>A long reads based de novo assembly of the rainbow trout Arlee double haploid line genome.</title>
        <authorList>
            <person name="Gao G."/>
            <person name="Palti Y."/>
        </authorList>
    </citation>
    <scope>NUCLEOTIDE SEQUENCE [LARGE SCALE GENOMIC DNA]</scope>
</reference>
<evidence type="ECO:0000256" key="1">
    <source>
        <dbReference type="SAM" id="Phobius"/>
    </source>
</evidence>
<protein>
    <submittedName>
        <fullName evidence="2">Uncharacterized protein</fullName>
    </submittedName>
</protein>